<feature type="coiled-coil region" evidence="4">
    <location>
        <begin position="67"/>
        <end position="94"/>
    </location>
</feature>
<dbReference type="InterPro" id="IPR036638">
    <property type="entry name" value="HLH_DNA-bd_sf"/>
</dbReference>
<evidence type="ECO:0000313" key="6">
    <source>
        <dbReference type="EMBL" id="URE16844.1"/>
    </source>
</evidence>
<evidence type="ECO:0000256" key="3">
    <source>
        <dbReference type="ARBA" id="ARBA00023163"/>
    </source>
</evidence>
<keyword evidence="3" id="KW-0804">Transcription</keyword>
<reference evidence="6" key="1">
    <citation type="submission" date="2022-05" db="EMBL/GenBank/DDBJ databases">
        <title>The Musa troglodytarum L. genome provides insights into the mechanism of non-climacteric behaviour and enrichment of carotenoids.</title>
        <authorList>
            <person name="Wang J."/>
        </authorList>
    </citation>
    <scope>NUCLEOTIDE SEQUENCE</scope>
    <source>
        <tissue evidence="6">Leaf</tissue>
    </source>
</reference>
<proteinExistence type="inferred from homology"/>
<dbReference type="GO" id="GO:0090575">
    <property type="term" value="C:RNA polymerase II transcription regulator complex"/>
    <property type="evidence" value="ECO:0007669"/>
    <property type="project" value="TreeGrafter"/>
</dbReference>
<feature type="domain" description="BHLH" evidence="5">
    <location>
        <begin position="22"/>
        <end position="77"/>
    </location>
</feature>
<keyword evidence="2" id="KW-0805">Transcription regulation</keyword>
<dbReference type="PANTHER" id="PTHR13935">
    <property type="entry name" value="ACHAETE-SCUTE TRANSCRIPTION FACTOR-RELATED"/>
    <property type="match status" value="1"/>
</dbReference>
<dbReference type="PANTHER" id="PTHR13935:SF46">
    <property type="entry name" value="TRANSCRIPTION FACTOR BHLH167-RELATED"/>
    <property type="match status" value="1"/>
</dbReference>
<dbReference type="GO" id="GO:0046983">
    <property type="term" value="F:protein dimerization activity"/>
    <property type="evidence" value="ECO:0007669"/>
    <property type="project" value="InterPro"/>
</dbReference>
<protein>
    <submittedName>
        <fullName evidence="6">Transcription factor bHLH36</fullName>
    </submittedName>
</protein>
<organism evidence="6 7">
    <name type="scientific">Musa troglodytarum</name>
    <name type="common">fe'i banana</name>
    <dbReference type="NCBI Taxonomy" id="320322"/>
    <lineage>
        <taxon>Eukaryota</taxon>
        <taxon>Viridiplantae</taxon>
        <taxon>Streptophyta</taxon>
        <taxon>Embryophyta</taxon>
        <taxon>Tracheophyta</taxon>
        <taxon>Spermatophyta</taxon>
        <taxon>Magnoliopsida</taxon>
        <taxon>Liliopsida</taxon>
        <taxon>Zingiberales</taxon>
        <taxon>Musaceae</taxon>
        <taxon>Musa</taxon>
    </lineage>
</organism>
<dbReference type="GO" id="GO:0000977">
    <property type="term" value="F:RNA polymerase II transcription regulatory region sequence-specific DNA binding"/>
    <property type="evidence" value="ECO:0007669"/>
    <property type="project" value="TreeGrafter"/>
</dbReference>
<dbReference type="EMBL" id="CP097509">
    <property type="protein sequence ID" value="URE16844.1"/>
    <property type="molecule type" value="Genomic_DNA"/>
</dbReference>
<dbReference type="GO" id="GO:0000981">
    <property type="term" value="F:DNA-binding transcription factor activity, RNA polymerase II-specific"/>
    <property type="evidence" value="ECO:0007669"/>
    <property type="project" value="TreeGrafter"/>
</dbReference>
<sequence length="186" mass="21665">MLNITHIQEEEKMKMRRGGRADCRMERKTVEKYRRMHMKSLCLKLSSIIPKEHRINSKNVLTLNESLDQAISYIKKLKERIENLKQRRLTWAMRATNGVTVGFQLPILEVRHRDMDLEILLISRVSKRFMFHEVINVLAEEGADVVNASFSTVGDKIFNTIHSKAFSSRIGLEASRVSERLKDLVQ</sequence>
<name>A0A9E7GJX3_9LILI</name>
<keyword evidence="7" id="KW-1185">Reference proteome</keyword>
<evidence type="ECO:0000313" key="7">
    <source>
        <dbReference type="Proteomes" id="UP001055439"/>
    </source>
</evidence>
<dbReference type="AlphaFoldDB" id="A0A9E7GJX3"/>
<keyword evidence="4" id="KW-0175">Coiled coil</keyword>
<dbReference type="InterPro" id="IPR011598">
    <property type="entry name" value="bHLH_dom"/>
</dbReference>
<evidence type="ECO:0000259" key="5">
    <source>
        <dbReference type="PROSITE" id="PS50888"/>
    </source>
</evidence>
<evidence type="ECO:0000256" key="2">
    <source>
        <dbReference type="ARBA" id="ARBA00023015"/>
    </source>
</evidence>
<dbReference type="InterPro" id="IPR015660">
    <property type="entry name" value="MASH1/Ascl1a-like"/>
</dbReference>
<evidence type="ECO:0000256" key="1">
    <source>
        <dbReference type="ARBA" id="ARBA00005510"/>
    </source>
</evidence>
<dbReference type="SUPFAM" id="SSF47459">
    <property type="entry name" value="HLH, helix-loop-helix DNA-binding domain"/>
    <property type="match status" value="1"/>
</dbReference>
<gene>
    <name evidence="6" type="ORF">MUK42_11499</name>
</gene>
<dbReference type="OrthoDB" id="1870484at2759"/>
<comment type="similarity">
    <text evidence="1">Belongs to the bHLH protein family.</text>
</comment>
<accession>A0A9E7GJX3</accession>
<evidence type="ECO:0000256" key="4">
    <source>
        <dbReference type="SAM" id="Coils"/>
    </source>
</evidence>
<dbReference type="Gene3D" id="4.10.280.10">
    <property type="entry name" value="Helix-loop-helix DNA-binding domain"/>
    <property type="match status" value="1"/>
</dbReference>
<dbReference type="PROSITE" id="PS50888">
    <property type="entry name" value="BHLH"/>
    <property type="match status" value="1"/>
</dbReference>
<dbReference type="Proteomes" id="UP001055439">
    <property type="component" value="Chromosome 7"/>
</dbReference>